<name>A0A4U8UQJ6_STECR</name>
<reference evidence="2 3" key="1">
    <citation type="journal article" date="2015" name="Genome Biol.">
        <title>Comparative genomics of Steinernema reveals deeply conserved gene regulatory networks.</title>
        <authorList>
            <person name="Dillman A.R."/>
            <person name="Macchietto M."/>
            <person name="Porter C.F."/>
            <person name="Rogers A."/>
            <person name="Williams B."/>
            <person name="Antoshechkin I."/>
            <person name="Lee M.M."/>
            <person name="Goodwin Z."/>
            <person name="Lu X."/>
            <person name="Lewis E.E."/>
            <person name="Goodrich-Blair H."/>
            <person name="Stock S.P."/>
            <person name="Adams B.J."/>
            <person name="Sternberg P.W."/>
            <person name="Mortazavi A."/>
        </authorList>
    </citation>
    <scope>NUCLEOTIDE SEQUENCE [LARGE SCALE GENOMIC DNA]</scope>
    <source>
        <strain evidence="2 3">ALL</strain>
    </source>
</reference>
<dbReference type="Proteomes" id="UP000298663">
    <property type="component" value="Unassembled WGS sequence"/>
</dbReference>
<keyword evidence="3" id="KW-1185">Reference proteome</keyword>
<organism evidence="2 3">
    <name type="scientific">Steinernema carpocapsae</name>
    <name type="common">Entomopathogenic nematode</name>
    <dbReference type="NCBI Taxonomy" id="34508"/>
    <lineage>
        <taxon>Eukaryota</taxon>
        <taxon>Metazoa</taxon>
        <taxon>Ecdysozoa</taxon>
        <taxon>Nematoda</taxon>
        <taxon>Chromadorea</taxon>
        <taxon>Rhabditida</taxon>
        <taxon>Tylenchina</taxon>
        <taxon>Panagrolaimomorpha</taxon>
        <taxon>Strongyloidoidea</taxon>
        <taxon>Steinernematidae</taxon>
        <taxon>Steinernema</taxon>
    </lineage>
</organism>
<evidence type="ECO:0000313" key="2">
    <source>
        <dbReference type="EMBL" id="TMS35346.1"/>
    </source>
</evidence>
<comment type="caution">
    <text evidence="2">The sequence shown here is derived from an EMBL/GenBank/DDBJ whole genome shotgun (WGS) entry which is preliminary data.</text>
</comment>
<dbReference type="AlphaFoldDB" id="A0A4U8UQJ6"/>
<sequence>MWSTTVCATGREARSGFSRRHQARSDAVFFAGFPSFCGYFPSGEAARYIFGFSTTSNLISLAKRQNDGKRARSVPPQNPDRASRSAAHTVVLHIEKKQTFFRESVIVQYENALTKKEPSLELFKLVIGATRSLFVYPVCK</sequence>
<evidence type="ECO:0000256" key="1">
    <source>
        <dbReference type="SAM" id="MobiDB-lite"/>
    </source>
</evidence>
<dbReference type="EMBL" id="AZBU02000001">
    <property type="protein sequence ID" value="TMS35346.1"/>
    <property type="molecule type" value="Genomic_DNA"/>
</dbReference>
<evidence type="ECO:0000313" key="3">
    <source>
        <dbReference type="Proteomes" id="UP000298663"/>
    </source>
</evidence>
<proteinExistence type="predicted"/>
<gene>
    <name evidence="2" type="ORF">L596_002770</name>
</gene>
<accession>A0A4U8UQJ6</accession>
<protein>
    <submittedName>
        <fullName evidence="2">Uncharacterized protein</fullName>
    </submittedName>
</protein>
<reference evidence="2 3" key="2">
    <citation type="journal article" date="2019" name="G3 (Bethesda)">
        <title>Hybrid Assembly of the Genome of the Entomopathogenic Nematode Steinernema carpocapsae Identifies the X-Chromosome.</title>
        <authorList>
            <person name="Serra L."/>
            <person name="Macchietto M."/>
            <person name="Macias-Munoz A."/>
            <person name="McGill C.J."/>
            <person name="Rodriguez I.M."/>
            <person name="Rodriguez B."/>
            <person name="Murad R."/>
            <person name="Mortazavi A."/>
        </authorList>
    </citation>
    <scope>NUCLEOTIDE SEQUENCE [LARGE SCALE GENOMIC DNA]</scope>
    <source>
        <strain evidence="2 3">ALL</strain>
    </source>
</reference>
<feature type="region of interest" description="Disordered" evidence="1">
    <location>
        <begin position="65"/>
        <end position="85"/>
    </location>
</feature>